<dbReference type="InterPro" id="IPR001647">
    <property type="entry name" value="HTH_TetR"/>
</dbReference>
<dbReference type="Proteomes" id="UP001321498">
    <property type="component" value="Chromosome"/>
</dbReference>
<dbReference type="Pfam" id="PF00440">
    <property type="entry name" value="TetR_N"/>
    <property type="match status" value="1"/>
</dbReference>
<evidence type="ECO:0000313" key="6">
    <source>
        <dbReference type="EMBL" id="BDZ44887.1"/>
    </source>
</evidence>
<gene>
    <name evidence="6" type="ORF">GCM10025866_07960</name>
</gene>
<dbReference type="PROSITE" id="PS50977">
    <property type="entry name" value="HTH_TETR_2"/>
    <property type="match status" value="1"/>
</dbReference>
<proteinExistence type="predicted"/>
<evidence type="ECO:0000313" key="7">
    <source>
        <dbReference type="Proteomes" id="UP001321498"/>
    </source>
</evidence>
<dbReference type="InterPro" id="IPR050109">
    <property type="entry name" value="HTH-type_TetR-like_transc_reg"/>
</dbReference>
<feature type="domain" description="HTH tetR-type" evidence="5">
    <location>
        <begin position="14"/>
        <end position="74"/>
    </location>
</feature>
<dbReference type="PANTHER" id="PTHR30055:SF234">
    <property type="entry name" value="HTH-TYPE TRANSCRIPTIONAL REGULATOR BETI"/>
    <property type="match status" value="1"/>
</dbReference>
<sequence>MTATAPDRRAAVKERHRAAILAAARELVEERGGPSFSVDELAERADVARRTIFNHFASLDAILLAVCTDALAVIVDDFLRSVALTAIGDGSRSSMFDELAAALHRSDLPTAIATVLRIIGGEDASSARHADLTAAAFSRVGERMLLEVARRYPSADPLDVELLVGSLMSGIATIATHWLRRTGARVDDASRAVWEQLLTRLVHSLRSGYMPT</sequence>
<dbReference type="InterPro" id="IPR009057">
    <property type="entry name" value="Homeodomain-like_sf"/>
</dbReference>
<reference evidence="7" key="1">
    <citation type="journal article" date="2019" name="Int. J. Syst. Evol. Microbiol.">
        <title>The Global Catalogue of Microorganisms (GCM) 10K type strain sequencing project: providing services to taxonomists for standard genome sequencing and annotation.</title>
        <authorList>
            <consortium name="The Broad Institute Genomics Platform"/>
            <consortium name="The Broad Institute Genome Sequencing Center for Infectious Disease"/>
            <person name="Wu L."/>
            <person name="Ma J."/>
        </authorList>
    </citation>
    <scope>NUCLEOTIDE SEQUENCE [LARGE SCALE GENOMIC DNA]</scope>
    <source>
        <strain evidence="7">NBRC 108725</strain>
    </source>
</reference>
<keyword evidence="7" id="KW-1185">Reference proteome</keyword>
<evidence type="ECO:0000256" key="2">
    <source>
        <dbReference type="ARBA" id="ARBA00023125"/>
    </source>
</evidence>
<feature type="DNA-binding region" description="H-T-H motif" evidence="4">
    <location>
        <begin position="37"/>
        <end position="56"/>
    </location>
</feature>
<evidence type="ECO:0000256" key="4">
    <source>
        <dbReference type="PROSITE-ProRule" id="PRU00335"/>
    </source>
</evidence>
<name>A0ABM8G9L4_9MICO</name>
<accession>A0ABM8G9L4</accession>
<dbReference type="Gene3D" id="1.10.357.10">
    <property type="entry name" value="Tetracycline Repressor, domain 2"/>
    <property type="match status" value="1"/>
</dbReference>
<evidence type="ECO:0000256" key="1">
    <source>
        <dbReference type="ARBA" id="ARBA00023015"/>
    </source>
</evidence>
<organism evidence="6 7">
    <name type="scientific">Naasia aerilata</name>
    <dbReference type="NCBI Taxonomy" id="1162966"/>
    <lineage>
        <taxon>Bacteria</taxon>
        <taxon>Bacillati</taxon>
        <taxon>Actinomycetota</taxon>
        <taxon>Actinomycetes</taxon>
        <taxon>Micrococcales</taxon>
        <taxon>Microbacteriaceae</taxon>
        <taxon>Naasia</taxon>
    </lineage>
</organism>
<evidence type="ECO:0000259" key="5">
    <source>
        <dbReference type="PROSITE" id="PS50977"/>
    </source>
</evidence>
<dbReference type="EMBL" id="AP027731">
    <property type="protein sequence ID" value="BDZ44887.1"/>
    <property type="molecule type" value="Genomic_DNA"/>
</dbReference>
<dbReference type="RefSeq" id="WP_286278301.1">
    <property type="nucleotide sequence ID" value="NZ_AP027731.1"/>
</dbReference>
<dbReference type="PRINTS" id="PR00455">
    <property type="entry name" value="HTHTETR"/>
</dbReference>
<keyword evidence="2 4" id="KW-0238">DNA-binding</keyword>
<dbReference type="SUPFAM" id="SSF46689">
    <property type="entry name" value="Homeodomain-like"/>
    <property type="match status" value="1"/>
</dbReference>
<protein>
    <recommendedName>
        <fullName evidence="5">HTH tetR-type domain-containing protein</fullName>
    </recommendedName>
</protein>
<keyword evidence="1" id="KW-0805">Transcription regulation</keyword>
<evidence type="ECO:0000256" key="3">
    <source>
        <dbReference type="ARBA" id="ARBA00023163"/>
    </source>
</evidence>
<dbReference type="PANTHER" id="PTHR30055">
    <property type="entry name" value="HTH-TYPE TRANSCRIPTIONAL REGULATOR RUTR"/>
    <property type="match status" value="1"/>
</dbReference>
<keyword evidence="3" id="KW-0804">Transcription</keyword>